<dbReference type="EMBL" id="SPMY01000001">
    <property type="protein sequence ID" value="NMQ26331.1"/>
    <property type="molecule type" value="Genomic_DNA"/>
</dbReference>
<sequence length="198" mass="21775">MGFGGPCLPDGKENFAQGRTWDAPNALPASMLCSRRPQGASLAQIMGELEISRATINRDLQLMRDEMNAPIVWDRDGGVYRLEPKGNAGPTYMLPGLWLTPAQAYAALTLNNMVEKIAPNVLGPFLEPMRGLLKNTLCEANFPLYGLDRKIEIDMPNMAAIGDLDFSNLVDALIHEQPARFVIRRPGRAWSASSPVRP</sequence>
<reference evidence="1 2" key="1">
    <citation type="submission" date="2019-03" db="EMBL/GenBank/DDBJ databases">
        <title>Metabolic reconstructions from genomes of highly enriched 'Candidatus Accumulibacter' and 'Candidatus Competibacter' bioreactor populations.</title>
        <authorList>
            <person name="Annavajhala M.K."/>
            <person name="Welles L."/>
            <person name="Abbas B."/>
            <person name="Sorokin D."/>
            <person name="Park H."/>
            <person name="Van Loosdrecht M."/>
            <person name="Chandran K."/>
        </authorList>
    </citation>
    <scope>NUCLEOTIDE SEQUENCE [LARGE SCALE GENOMIC DNA]</scope>
    <source>
        <strain evidence="1 2">SBR_S</strain>
    </source>
</reference>
<evidence type="ECO:0000313" key="1">
    <source>
        <dbReference type="EMBL" id="NMQ26331.1"/>
    </source>
</evidence>
<name>A0ABX1TSA1_9PROT</name>
<comment type="caution">
    <text evidence="1">The sequence shown here is derived from an EMBL/GenBank/DDBJ whole genome shotgun (WGS) entry which is preliminary data.</text>
</comment>
<keyword evidence="2" id="KW-1185">Reference proteome</keyword>
<accession>A0ABX1TSA1</accession>
<evidence type="ECO:0000313" key="2">
    <source>
        <dbReference type="Proteomes" id="UP000749010"/>
    </source>
</evidence>
<dbReference type="Proteomes" id="UP000749010">
    <property type="component" value="Unassembled WGS sequence"/>
</dbReference>
<gene>
    <name evidence="1" type="ORF">E4Q23_00245</name>
</gene>
<protein>
    <submittedName>
        <fullName evidence="1">HTH domain-containing protein</fullName>
    </submittedName>
</protein>
<organism evidence="1 2">
    <name type="scientific">Candidatus Accumulibacter phosphatis</name>
    <dbReference type="NCBI Taxonomy" id="327160"/>
    <lineage>
        <taxon>Bacteria</taxon>
        <taxon>Pseudomonadati</taxon>
        <taxon>Pseudomonadota</taxon>
        <taxon>Betaproteobacteria</taxon>
        <taxon>Candidatus Accumulibacter</taxon>
    </lineage>
</organism>
<proteinExistence type="predicted"/>